<dbReference type="EMBL" id="AMZH03018067">
    <property type="protein sequence ID" value="RRT42110.1"/>
    <property type="molecule type" value="Genomic_DNA"/>
</dbReference>
<name>A0A426XRN4_ENSVE</name>
<evidence type="ECO:0000313" key="2">
    <source>
        <dbReference type="Proteomes" id="UP000287651"/>
    </source>
</evidence>
<protein>
    <submittedName>
        <fullName evidence="1">Uncharacterized protein</fullName>
    </submittedName>
</protein>
<dbReference type="AlphaFoldDB" id="A0A426XRN4"/>
<gene>
    <name evidence="1" type="ORF">B296_00043674</name>
</gene>
<accession>A0A426XRN4</accession>
<comment type="caution">
    <text evidence="1">The sequence shown here is derived from an EMBL/GenBank/DDBJ whole genome shotgun (WGS) entry which is preliminary data.</text>
</comment>
<proteinExistence type="predicted"/>
<sequence length="133" mass="14669">MAWCEGVEAPRLLIAPGEFAVPLPLLLLAVPSSVSRVQDPRVGVGVCGFYSKGVPKRMTDVRYADRLVPGGTIEISRWGSISIVGGRLREKEDEREEEKGEKREIPALPRFPAQFVARGQFFAGGLRFPYVGR</sequence>
<dbReference type="Proteomes" id="UP000287651">
    <property type="component" value="Unassembled WGS sequence"/>
</dbReference>
<reference evidence="1 2" key="1">
    <citation type="journal article" date="2014" name="Agronomy (Basel)">
        <title>A Draft Genome Sequence for Ensete ventricosum, the Drought-Tolerant Tree Against Hunger.</title>
        <authorList>
            <person name="Harrison J."/>
            <person name="Moore K.A."/>
            <person name="Paszkiewicz K."/>
            <person name="Jones T."/>
            <person name="Grant M."/>
            <person name="Ambacheew D."/>
            <person name="Muzemil S."/>
            <person name="Studholme D.J."/>
        </authorList>
    </citation>
    <scope>NUCLEOTIDE SEQUENCE [LARGE SCALE GENOMIC DNA]</scope>
</reference>
<evidence type="ECO:0000313" key="1">
    <source>
        <dbReference type="EMBL" id="RRT42110.1"/>
    </source>
</evidence>
<organism evidence="1 2">
    <name type="scientific">Ensete ventricosum</name>
    <name type="common">Abyssinian banana</name>
    <name type="synonym">Musa ensete</name>
    <dbReference type="NCBI Taxonomy" id="4639"/>
    <lineage>
        <taxon>Eukaryota</taxon>
        <taxon>Viridiplantae</taxon>
        <taxon>Streptophyta</taxon>
        <taxon>Embryophyta</taxon>
        <taxon>Tracheophyta</taxon>
        <taxon>Spermatophyta</taxon>
        <taxon>Magnoliopsida</taxon>
        <taxon>Liliopsida</taxon>
        <taxon>Zingiberales</taxon>
        <taxon>Musaceae</taxon>
        <taxon>Ensete</taxon>
    </lineage>
</organism>